<dbReference type="InterPro" id="IPR012938">
    <property type="entry name" value="Glc/Sorbosone_DH"/>
</dbReference>
<keyword evidence="2" id="KW-0472">Membrane</keyword>
<dbReference type="InterPro" id="IPR011041">
    <property type="entry name" value="Quinoprot_gluc/sorb_DH_b-prop"/>
</dbReference>
<evidence type="ECO:0000256" key="1">
    <source>
        <dbReference type="SAM" id="MobiDB-lite"/>
    </source>
</evidence>
<dbReference type="Proteomes" id="UP000295497">
    <property type="component" value="Chromosome"/>
</dbReference>
<feature type="compositionally biased region" description="Gly residues" evidence="1">
    <location>
        <begin position="111"/>
        <end position="129"/>
    </location>
</feature>
<feature type="region of interest" description="Disordered" evidence="1">
    <location>
        <begin position="56"/>
        <end position="141"/>
    </location>
</feature>
<dbReference type="Pfam" id="PF07995">
    <property type="entry name" value="GSDH"/>
    <property type="match status" value="1"/>
</dbReference>
<feature type="compositionally biased region" description="Gly residues" evidence="1">
    <location>
        <begin position="56"/>
        <end position="88"/>
    </location>
</feature>
<dbReference type="PANTHER" id="PTHR19328:SF75">
    <property type="entry name" value="ALDOSE SUGAR DEHYDROGENASE YLII"/>
    <property type="match status" value="1"/>
</dbReference>
<sequence>MRRHQVEIYTKGRVVRIVSYGMMDQKRFLLSFMPIAAAVVGLSFTLNGCGGDENNGSGGSGGAGPGGTGTGGGATTGPGSGPGSGSGATTGTDASATGSGGGPAATTTTSGTGGSGAGATTGTGAGGHGTIECDEPGGTVPPLKLTEVASGLRSPVFVTSEPEDASRLYVVEQGGTIRLIRGGVVQSTPFLDITAQVQQIQYDQDERGLLGLAFHPQYATNGRFFVYHNTRSRTLALREFKRSASNPDQAEPAQVSELFSFPVLVGNHNGGMLAFGPDGMLYVGVGDGGGDTSNPDPDNNGQNLAVKYAKILRVDVDNHPTPPAGNVAGGDPYVWNYGLRNPWRFSFDRCRGDLYIGDVGGRLFEEINVQPRGEGHKNYGWSVTEGDVCLQNDQETRCDSPTITPPVKRYDHDNGDGSITGGYVYRGSTIPALRGKYLYGDFASDRVWMFTWRDGVATPASPSDLGTQLSQDLNSVSTIEGLASFGEDAAGELYIVSYGGKIFRIDPE</sequence>
<dbReference type="SUPFAM" id="SSF50952">
    <property type="entry name" value="Soluble quinoprotein glucose dehydrogenase"/>
    <property type="match status" value="1"/>
</dbReference>
<dbReference type="PANTHER" id="PTHR19328">
    <property type="entry name" value="HEDGEHOG-INTERACTING PROTEIN"/>
    <property type="match status" value="1"/>
</dbReference>
<proteinExistence type="predicted"/>
<keyword evidence="2" id="KW-0812">Transmembrane</keyword>
<evidence type="ECO:0000256" key="2">
    <source>
        <dbReference type="SAM" id="Phobius"/>
    </source>
</evidence>
<dbReference type="InterPro" id="IPR011042">
    <property type="entry name" value="6-blade_b-propeller_TolB-like"/>
</dbReference>
<reference evidence="4 5" key="1">
    <citation type="submission" date="2015-09" db="EMBL/GenBank/DDBJ databases">
        <title>Sorangium comparison.</title>
        <authorList>
            <person name="Zaburannyi N."/>
            <person name="Bunk B."/>
            <person name="Overmann J."/>
            <person name="Mueller R."/>
        </authorList>
    </citation>
    <scope>NUCLEOTIDE SEQUENCE [LARGE SCALE GENOMIC DNA]</scope>
    <source>
        <strain evidence="4 5">So ce836</strain>
    </source>
</reference>
<evidence type="ECO:0000313" key="4">
    <source>
        <dbReference type="EMBL" id="AUX29234.1"/>
    </source>
</evidence>
<keyword evidence="2" id="KW-1133">Transmembrane helix</keyword>
<accession>A0A4P2QH54</accession>
<organism evidence="4 5">
    <name type="scientific">Sorangium cellulosum</name>
    <name type="common">Polyangium cellulosum</name>
    <dbReference type="NCBI Taxonomy" id="56"/>
    <lineage>
        <taxon>Bacteria</taxon>
        <taxon>Pseudomonadati</taxon>
        <taxon>Myxococcota</taxon>
        <taxon>Polyangia</taxon>
        <taxon>Polyangiales</taxon>
        <taxon>Polyangiaceae</taxon>
        <taxon>Sorangium</taxon>
    </lineage>
</organism>
<dbReference type="EMBL" id="CP012672">
    <property type="protein sequence ID" value="AUX29234.1"/>
    <property type="molecule type" value="Genomic_DNA"/>
</dbReference>
<feature type="transmembrane region" description="Helical" evidence="2">
    <location>
        <begin position="28"/>
        <end position="46"/>
    </location>
</feature>
<evidence type="ECO:0000259" key="3">
    <source>
        <dbReference type="Pfam" id="PF07995"/>
    </source>
</evidence>
<dbReference type="AlphaFoldDB" id="A0A4P2QH54"/>
<protein>
    <recommendedName>
        <fullName evidence="3">Glucose/Sorbosone dehydrogenase domain-containing protein</fullName>
    </recommendedName>
</protein>
<evidence type="ECO:0000313" key="5">
    <source>
        <dbReference type="Proteomes" id="UP000295497"/>
    </source>
</evidence>
<dbReference type="Gene3D" id="2.120.10.30">
    <property type="entry name" value="TolB, C-terminal domain"/>
    <property type="match status" value="1"/>
</dbReference>
<feature type="domain" description="Glucose/Sorbosone dehydrogenase" evidence="3">
    <location>
        <begin position="164"/>
        <end position="454"/>
    </location>
</feature>
<gene>
    <name evidence="4" type="ORF">SOCE836_013220</name>
</gene>
<name>A0A4P2QH54_SORCE</name>